<evidence type="ECO:0000259" key="4">
    <source>
        <dbReference type="PROSITE" id="PS50887"/>
    </source>
</evidence>
<reference evidence="5 6" key="1">
    <citation type="journal article" date="2018" name="Nat. Biotechnol.">
        <title>A standardized bacterial taxonomy based on genome phylogeny substantially revises the tree of life.</title>
        <authorList>
            <person name="Parks D.H."/>
            <person name="Chuvochina M."/>
            <person name="Waite D.W."/>
            <person name="Rinke C."/>
            <person name="Skarshewski A."/>
            <person name="Chaumeil P.A."/>
            <person name="Hugenholtz P."/>
        </authorList>
    </citation>
    <scope>NUCLEOTIDE SEQUENCE [LARGE SCALE GENOMIC DNA]</scope>
    <source>
        <strain evidence="5">UBA9360</strain>
    </source>
</reference>
<dbReference type="InterPro" id="IPR013655">
    <property type="entry name" value="PAS_fold_3"/>
</dbReference>
<dbReference type="InterPro" id="IPR035919">
    <property type="entry name" value="EAL_sf"/>
</dbReference>
<dbReference type="SUPFAM" id="SSF55073">
    <property type="entry name" value="Nucleotide cyclase"/>
    <property type="match status" value="1"/>
</dbReference>
<dbReference type="Gene3D" id="3.30.70.270">
    <property type="match status" value="1"/>
</dbReference>
<keyword evidence="1" id="KW-0472">Membrane</keyword>
<dbReference type="InterPro" id="IPR043128">
    <property type="entry name" value="Rev_trsase/Diguanyl_cyclase"/>
</dbReference>
<dbReference type="CDD" id="cd01949">
    <property type="entry name" value="GGDEF"/>
    <property type="match status" value="1"/>
</dbReference>
<dbReference type="Proteomes" id="UP000262878">
    <property type="component" value="Unassembled WGS sequence"/>
</dbReference>
<dbReference type="SMART" id="SM00052">
    <property type="entry name" value="EAL"/>
    <property type="match status" value="1"/>
</dbReference>
<sequence length="738" mass="83450">MGKNPIERTSKEKIDSAHSRWLAAYAITTAVITIVAISLFYLFPFDMQMLHMGILCLGLAIIAESAFFIWQALRASKATFSALHPSLSQLDEGATIIYELHKQNGNFRPAYVSANISHILGYTVQEALSPNWWFDNVHPEDRALTLSAISKVEANKTFVHRYRFRSKHGNYIWLRDELRTFNDDDTKIAGQWTDMSQDLTWMRDSKAVTQRELMGFAELNEHDCIVRADNNFRNLVGLTDSLPNAHHILDFISPLNSDNESPLLATGIEYLVEFNRPSQQSLQGLLKISEDKQGSVRFVTLIDLSAFILERRRLKQIAYLQPLTGLPNIEQLKLDLQNALETAADNELVAVLNINIREFHKVNESYGVDDGDRVLQRVAQRFKQALPENAFLYCAWGDDFWVLLSGIKEYMALQDLMDNLMNSLNKPILIEQHKQIKASANIGACTYPLDGLTAAELLSYASSALQRARRQTSACQVIFNQEMASDSQSQLLVKQQLHDAIEASQFEIYYQPMCDSSLQAQGYEALLRWNHEEEGVIAAANFLPLCDTVTKQKLGTWAIQRIIDDLPSIPVNAEGKRNIAVNVFAEQLDDAFVSDMVQFSHQLSETNTHFCFELKEASLIDPSDELRQTLSRLTEAGFSLIIDDFGAGFAGLTYLREFPISAIKVEHDFIKKLDNERGYAIVDGIVELSHRAGIKVHALGVESEQQLKQARALKFDLYQGRYIHPAKPLNELVDNINN</sequence>
<dbReference type="SUPFAM" id="SSF55785">
    <property type="entry name" value="PYP-like sensor domain (PAS domain)"/>
    <property type="match status" value="1"/>
</dbReference>
<dbReference type="STRING" id="314276.OS145_04568"/>
<organism evidence="5 6">
    <name type="scientific">Idiomarina baltica</name>
    <dbReference type="NCBI Taxonomy" id="190892"/>
    <lineage>
        <taxon>Bacteria</taxon>
        <taxon>Pseudomonadati</taxon>
        <taxon>Pseudomonadota</taxon>
        <taxon>Gammaproteobacteria</taxon>
        <taxon>Alteromonadales</taxon>
        <taxon>Idiomarinaceae</taxon>
        <taxon>Idiomarina</taxon>
    </lineage>
</organism>
<protein>
    <submittedName>
        <fullName evidence="5">GGDEF domain-containing protein</fullName>
    </submittedName>
</protein>
<dbReference type="PANTHER" id="PTHR33121">
    <property type="entry name" value="CYCLIC DI-GMP PHOSPHODIESTERASE PDEF"/>
    <property type="match status" value="1"/>
</dbReference>
<evidence type="ECO:0000313" key="6">
    <source>
        <dbReference type="Proteomes" id="UP000262878"/>
    </source>
</evidence>
<comment type="caution">
    <text evidence="5">The sequence shown here is derived from an EMBL/GenBank/DDBJ whole genome shotgun (WGS) entry which is preliminary data.</text>
</comment>
<dbReference type="CDD" id="cd00130">
    <property type="entry name" value="PAS"/>
    <property type="match status" value="1"/>
</dbReference>
<dbReference type="EMBL" id="DMUP01000138">
    <property type="protein sequence ID" value="HAR56338.1"/>
    <property type="molecule type" value="Genomic_DNA"/>
</dbReference>
<dbReference type="PROSITE" id="PS50883">
    <property type="entry name" value="EAL"/>
    <property type="match status" value="1"/>
</dbReference>
<keyword evidence="1" id="KW-0812">Transmembrane</keyword>
<keyword evidence="1" id="KW-1133">Transmembrane helix</keyword>
<dbReference type="SMART" id="SM00267">
    <property type="entry name" value="GGDEF"/>
    <property type="match status" value="1"/>
</dbReference>
<dbReference type="Pfam" id="PF08447">
    <property type="entry name" value="PAS_3"/>
    <property type="match status" value="1"/>
</dbReference>
<proteinExistence type="predicted"/>
<feature type="domain" description="GGDEF" evidence="4">
    <location>
        <begin position="347"/>
        <end position="482"/>
    </location>
</feature>
<dbReference type="PROSITE" id="PS50887">
    <property type="entry name" value="GGDEF"/>
    <property type="match status" value="1"/>
</dbReference>
<dbReference type="SUPFAM" id="SSF141868">
    <property type="entry name" value="EAL domain-like"/>
    <property type="match status" value="1"/>
</dbReference>
<dbReference type="AlphaFoldDB" id="A0A348WP76"/>
<dbReference type="NCBIfam" id="TIGR00229">
    <property type="entry name" value="sensory_box"/>
    <property type="match status" value="1"/>
</dbReference>
<dbReference type="Gene3D" id="3.30.450.20">
    <property type="entry name" value="PAS domain"/>
    <property type="match status" value="1"/>
</dbReference>
<dbReference type="InterPro" id="IPR001633">
    <property type="entry name" value="EAL_dom"/>
</dbReference>
<dbReference type="InterPro" id="IPR029787">
    <property type="entry name" value="Nucleotide_cyclase"/>
</dbReference>
<accession>A0A348WP76</accession>
<dbReference type="InterPro" id="IPR050706">
    <property type="entry name" value="Cyclic-di-GMP_PDE-like"/>
</dbReference>
<evidence type="ECO:0000259" key="3">
    <source>
        <dbReference type="PROSITE" id="PS50883"/>
    </source>
</evidence>
<dbReference type="InterPro" id="IPR000160">
    <property type="entry name" value="GGDEF_dom"/>
</dbReference>
<dbReference type="PANTHER" id="PTHR33121:SF70">
    <property type="entry name" value="SIGNALING PROTEIN YKOW"/>
    <property type="match status" value="1"/>
</dbReference>
<dbReference type="Pfam" id="PF00563">
    <property type="entry name" value="EAL"/>
    <property type="match status" value="1"/>
</dbReference>
<name>A0A348WP76_9GAMM</name>
<dbReference type="GO" id="GO:0071111">
    <property type="term" value="F:cyclic-guanylate-specific phosphodiesterase activity"/>
    <property type="evidence" value="ECO:0007669"/>
    <property type="project" value="InterPro"/>
</dbReference>
<evidence type="ECO:0000313" key="5">
    <source>
        <dbReference type="EMBL" id="HAR56338.1"/>
    </source>
</evidence>
<evidence type="ECO:0000259" key="2">
    <source>
        <dbReference type="PROSITE" id="PS50112"/>
    </source>
</evidence>
<feature type="domain" description="EAL" evidence="3">
    <location>
        <begin position="490"/>
        <end position="738"/>
    </location>
</feature>
<dbReference type="Pfam" id="PF00990">
    <property type="entry name" value="GGDEF"/>
    <property type="match status" value="1"/>
</dbReference>
<dbReference type="InterPro" id="IPR035965">
    <property type="entry name" value="PAS-like_dom_sf"/>
</dbReference>
<dbReference type="NCBIfam" id="TIGR00254">
    <property type="entry name" value="GGDEF"/>
    <property type="match status" value="1"/>
</dbReference>
<dbReference type="PROSITE" id="PS50112">
    <property type="entry name" value="PAS"/>
    <property type="match status" value="1"/>
</dbReference>
<dbReference type="InterPro" id="IPR000014">
    <property type="entry name" value="PAS"/>
</dbReference>
<dbReference type="Gene3D" id="3.20.20.450">
    <property type="entry name" value="EAL domain"/>
    <property type="match status" value="1"/>
</dbReference>
<evidence type="ECO:0000256" key="1">
    <source>
        <dbReference type="SAM" id="Phobius"/>
    </source>
</evidence>
<dbReference type="CDD" id="cd01948">
    <property type="entry name" value="EAL"/>
    <property type="match status" value="1"/>
</dbReference>
<feature type="domain" description="PAS" evidence="2">
    <location>
        <begin position="111"/>
        <end position="156"/>
    </location>
</feature>
<feature type="transmembrane region" description="Helical" evidence="1">
    <location>
        <begin position="21"/>
        <end position="43"/>
    </location>
</feature>
<gene>
    <name evidence="5" type="ORF">DCR58_06070</name>
</gene>